<evidence type="ECO:0000256" key="6">
    <source>
        <dbReference type="ARBA" id="ARBA00008774"/>
    </source>
</evidence>
<dbReference type="FunFam" id="2.60.40.60:FF:000020">
    <property type="entry name" value="Dachsous cadherin-related 1b"/>
    <property type="match status" value="2"/>
</dbReference>
<keyword evidence="19" id="KW-0805">Transcription regulation</keyword>
<evidence type="ECO:0000256" key="12">
    <source>
        <dbReference type="ARBA" id="ARBA00022692"/>
    </source>
</evidence>
<keyword evidence="18" id="KW-1133">Transmembrane helix</keyword>
<dbReference type="FunFam" id="2.60.40.60:FF:000104">
    <property type="entry name" value="cadherin-23 isoform X1"/>
    <property type="match status" value="1"/>
</dbReference>
<dbReference type="PROSITE" id="PS50268">
    <property type="entry name" value="CADHERIN_2"/>
    <property type="match status" value="6"/>
</dbReference>
<dbReference type="CDD" id="cd11304">
    <property type="entry name" value="Cadherin_repeat"/>
    <property type="match status" value="5"/>
</dbReference>
<dbReference type="PROSITE" id="PS50118">
    <property type="entry name" value="HMG_BOX_2"/>
    <property type="match status" value="2"/>
</dbReference>
<dbReference type="PRINTS" id="PR00205">
    <property type="entry name" value="CADHERIN"/>
</dbReference>
<dbReference type="Pfam" id="PF09011">
    <property type="entry name" value="HMG_box_2"/>
    <property type="match status" value="1"/>
</dbReference>
<evidence type="ECO:0000259" key="37">
    <source>
        <dbReference type="PROSITE" id="PS50268"/>
    </source>
</evidence>
<dbReference type="FunFam" id="2.60.40.60:FF:000024">
    <property type="entry name" value="FAT atypical cadherin 3"/>
    <property type="match status" value="1"/>
</dbReference>
<keyword evidence="17" id="KW-0130">Cell adhesion</keyword>
<evidence type="ECO:0000256" key="20">
    <source>
        <dbReference type="ARBA" id="ARBA00023097"/>
    </source>
</evidence>
<feature type="DNA-binding region" description="HMG box" evidence="33">
    <location>
        <begin position="106"/>
        <end position="174"/>
    </location>
</feature>
<feature type="DNA-binding region" description="HMG box" evidence="33">
    <location>
        <begin position="20"/>
        <end position="90"/>
    </location>
</feature>
<dbReference type="Pfam" id="PF00028">
    <property type="entry name" value="Cadherin"/>
    <property type="match status" value="5"/>
</dbReference>
<dbReference type="Proteomes" id="UP000314294">
    <property type="component" value="Unassembled WGS sequence"/>
</dbReference>
<dbReference type="Pfam" id="PF00505">
    <property type="entry name" value="HMG_box"/>
    <property type="match status" value="1"/>
</dbReference>
<evidence type="ECO:0000256" key="17">
    <source>
        <dbReference type="ARBA" id="ARBA00022889"/>
    </source>
</evidence>
<evidence type="ECO:0000256" key="16">
    <source>
        <dbReference type="ARBA" id="ARBA00022859"/>
    </source>
</evidence>
<dbReference type="GO" id="GO:0003677">
    <property type="term" value="F:DNA binding"/>
    <property type="evidence" value="ECO:0007669"/>
    <property type="project" value="UniProtKB-UniRule"/>
</dbReference>
<dbReference type="Gene3D" id="2.60.40.60">
    <property type="entry name" value="Cadherins"/>
    <property type="match status" value="6"/>
</dbReference>
<dbReference type="EMBL" id="SRLO01000441">
    <property type="protein sequence ID" value="TNN55953.1"/>
    <property type="molecule type" value="Genomic_DNA"/>
</dbReference>
<comment type="caution">
    <text evidence="32">Lacks conserved residue(s) required for the propagation of feature annotation.</text>
</comment>
<dbReference type="PANTHER" id="PTHR24027:SF438">
    <property type="entry name" value="CADHERIN 23"/>
    <property type="match status" value="1"/>
</dbReference>
<evidence type="ECO:0000256" key="30">
    <source>
        <dbReference type="ARBA" id="ARBA00041514"/>
    </source>
</evidence>
<evidence type="ECO:0000256" key="7">
    <source>
        <dbReference type="ARBA" id="ARBA00022454"/>
    </source>
</evidence>
<dbReference type="GO" id="GO:0045087">
    <property type="term" value="P:innate immune response"/>
    <property type="evidence" value="ECO:0007669"/>
    <property type="project" value="UniProtKB-KW"/>
</dbReference>
<keyword evidence="14" id="KW-0677">Repeat</keyword>
<dbReference type="InterPro" id="IPR013320">
    <property type="entry name" value="ConA-like_dom_sf"/>
</dbReference>
<keyword evidence="27" id="KW-0395">Inflammatory response</keyword>
<accession>A0A4Z2GT33</accession>
<evidence type="ECO:0000256" key="8">
    <source>
        <dbReference type="ARBA" id="ARBA00022490"/>
    </source>
</evidence>
<dbReference type="CDD" id="cd21979">
    <property type="entry name" value="HMG-box_HMGB_rpt2"/>
    <property type="match status" value="1"/>
</dbReference>
<evidence type="ECO:0000313" key="39">
    <source>
        <dbReference type="Proteomes" id="UP000314294"/>
    </source>
</evidence>
<dbReference type="SUPFAM" id="SSF47095">
    <property type="entry name" value="HMG-box"/>
    <property type="match status" value="2"/>
</dbReference>
<evidence type="ECO:0000256" key="27">
    <source>
        <dbReference type="ARBA" id="ARBA00023198"/>
    </source>
</evidence>
<dbReference type="GO" id="GO:0006954">
    <property type="term" value="P:inflammatory response"/>
    <property type="evidence" value="ECO:0007669"/>
    <property type="project" value="UniProtKB-KW"/>
</dbReference>
<keyword evidence="9" id="KW-0964">Secreted</keyword>
<evidence type="ECO:0000256" key="9">
    <source>
        <dbReference type="ARBA" id="ARBA00022525"/>
    </source>
</evidence>
<dbReference type="GO" id="GO:0005509">
    <property type="term" value="F:calcium ion binding"/>
    <property type="evidence" value="ECO:0007669"/>
    <property type="project" value="UniProtKB-UniRule"/>
</dbReference>
<dbReference type="InterPro" id="IPR001791">
    <property type="entry name" value="Laminin_G"/>
</dbReference>
<evidence type="ECO:0000256" key="18">
    <source>
        <dbReference type="ARBA" id="ARBA00022989"/>
    </source>
</evidence>
<dbReference type="InterPro" id="IPR002126">
    <property type="entry name" value="Cadherin-like_dom"/>
</dbReference>
<dbReference type="GO" id="GO:0016342">
    <property type="term" value="C:catenin complex"/>
    <property type="evidence" value="ECO:0007669"/>
    <property type="project" value="TreeGrafter"/>
</dbReference>
<dbReference type="InterPro" id="IPR020894">
    <property type="entry name" value="Cadherin_CS"/>
</dbReference>
<evidence type="ECO:0000256" key="21">
    <source>
        <dbReference type="ARBA" id="ARBA00023125"/>
    </source>
</evidence>
<dbReference type="GO" id="GO:0031175">
    <property type="term" value="P:neuron projection development"/>
    <property type="evidence" value="ECO:0007669"/>
    <property type="project" value="TreeGrafter"/>
</dbReference>
<reference evidence="38 39" key="1">
    <citation type="submission" date="2019-03" db="EMBL/GenBank/DDBJ databases">
        <title>First draft genome of Liparis tanakae, snailfish: a comprehensive survey of snailfish specific genes.</title>
        <authorList>
            <person name="Kim W."/>
            <person name="Song I."/>
            <person name="Jeong J.-H."/>
            <person name="Kim D."/>
            <person name="Kim S."/>
            <person name="Ryu S."/>
            <person name="Song J.Y."/>
            <person name="Lee S.K."/>
        </authorList>
    </citation>
    <scope>NUCLEOTIDE SEQUENCE [LARGE SCALE GENOMIC DNA]</scope>
    <source>
        <tissue evidence="38">Muscle</tissue>
    </source>
</reference>
<dbReference type="PROSITE" id="PS00232">
    <property type="entry name" value="CADHERIN_1"/>
    <property type="match status" value="4"/>
</dbReference>
<dbReference type="InterPro" id="IPR039808">
    <property type="entry name" value="Cadherin"/>
</dbReference>
<keyword evidence="12" id="KW-0812">Transmembrane</keyword>
<dbReference type="SUPFAM" id="SSF49313">
    <property type="entry name" value="Cadherin-like"/>
    <property type="match status" value="6"/>
</dbReference>
<keyword evidence="15 31" id="KW-0106">Calcium</keyword>
<sequence>MASYSAVVGRSKMGKDPRKPKGRMSSYAYFVQTCREEHKKKHPEASVNFAEFSKKCSERWKTMSQKEKGKFEDMAKLDKVRYEKDMKNYDPPKGQKKKRYKDPNAPKRPPSAFFLFCADFRPKVKSEHPGLTIGDTAKKLGEMWNGLTAENKQPYERKAAKLKEKYDKGTFVQKVAPQLTRTVVGKLETALESLTPLTYSVQEDDGDNLFLLSPFSGEFLLSRSLDFEAQRFYILTVVVQQGDSQGSGVRVYFNVMDVNDNPPVFSQDTFPASLLEDARVGTCFLSLEVSDNDDSDNGDLNLSVVGGDEEEVFFINTAGALCLNTELDRERQPRYDLTVTANDRAPTVSLAFTSTAHVIVVVDDVNDNAPLFVSAKIVNVPEDTALHSVIMTAHAEDEDIGSNGDVLYYLNNTSGGKFSIDNRSGKIYLEEALDREQVDTLTITVTAIDEGSPRMATSVNLTVHVEDANDHDPEFSQSSYSVTIREDVPRGTSLLQVQALDRDIGTNGQVGYVLTQESPFVADAVRGVITVMDKLDRERDSNYTFIITAVDKGNAIRSATAAVSVTVLDVNDFAPLFTPQTLTMHVTENDEDPAERTRQVSAVDEDVGVNSQLTYFIQKGNADSLFSITPSGTFHISHSLDRERESSYFVNIVAVDSGLPPLTGTLTILVIVDDVNDNRPEFSQEVFNTIVSEDSPPGTVFAMISACDLDEGISGEIRYFTENFNVPFDIEETSGELFTTDVLDRETVALYRLMVIGSDGHPTRPLSSSVFVNVLIGDINDHRPQFMNSPYVAYVSTEMVPGVSGVHCEEHSYGFEELSFMEFPPLDRRTNLISLEFATVQRNSLLLYNPGGLSSREFIALEILNGAIHLSYDLGPGPIKDRKLVYTYKDTLSEHLSEFTVDSPVADGFWHVLSWFSSGQNTFLLLDSKSILNITGRGMDLTPDRVEKIIFGAALTVLCVALYRRKNAKCQSDSSPKKTEQGTDNVAFRFDDNRTLTDAACAEKEKRHDPMNAGQQRLSVEFYGNASPSIDPGELFGPAAPQELHRTEQAGQNLG</sequence>
<evidence type="ECO:0000256" key="24">
    <source>
        <dbReference type="ARBA" id="ARBA00023163"/>
    </source>
</evidence>
<feature type="domain" description="HMG box" evidence="36">
    <location>
        <begin position="106"/>
        <end position="174"/>
    </location>
</feature>
<dbReference type="SUPFAM" id="SSF49899">
    <property type="entry name" value="Concanavalin A-like lectins/glucanases"/>
    <property type="match status" value="1"/>
</dbReference>
<dbReference type="GO" id="GO:0009653">
    <property type="term" value="P:anatomical structure morphogenesis"/>
    <property type="evidence" value="ECO:0007669"/>
    <property type="project" value="UniProtKB-ARBA"/>
</dbReference>
<dbReference type="FunFam" id="1.10.30.10:FF:000018">
    <property type="entry name" value="High mobility group protein B2"/>
    <property type="match status" value="1"/>
</dbReference>
<dbReference type="PROSITE" id="PS50025">
    <property type="entry name" value="LAM_G_DOMAIN"/>
    <property type="match status" value="1"/>
</dbReference>
<keyword evidence="22" id="KW-0472">Membrane</keyword>
<comment type="similarity">
    <text evidence="6">Belongs to the HMGB family.</text>
</comment>
<keyword evidence="16" id="KW-0391">Immunity</keyword>
<dbReference type="PRINTS" id="PR00886">
    <property type="entry name" value="HIGHMOBLTY12"/>
</dbReference>
<evidence type="ECO:0000256" key="3">
    <source>
        <dbReference type="ARBA" id="ARBA00004286"/>
    </source>
</evidence>
<keyword evidence="39" id="KW-1185">Reference proteome</keyword>
<evidence type="ECO:0000256" key="34">
    <source>
        <dbReference type="SAM" id="MobiDB-lite"/>
    </source>
</evidence>
<dbReference type="Gene3D" id="2.60.120.200">
    <property type="match status" value="1"/>
</dbReference>
<dbReference type="GO" id="GO:0006310">
    <property type="term" value="P:DNA recombination"/>
    <property type="evidence" value="ECO:0007669"/>
    <property type="project" value="UniProtKB-KW"/>
</dbReference>
<keyword evidence="23" id="KW-1015">Disulfide bond</keyword>
<dbReference type="GO" id="GO:0005634">
    <property type="term" value="C:nucleus"/>
    <property type="evidence" value="ECO:0007669"/>
    <property type="project" value="UniProtKB-SubCell"/>
</dbReference>
<dbReference type="GO" id="GO:0005694">
    <property type="term" value="C:chromosome"/>
    <property type="evidence" value="ECO:0007669"/>
    <property type="project" value="UniProtKB-SubCell"/>
</dbReference>
<evidence type="ECO:0000256" key="25">
    <source>
        <dbReference type="ARBA" id="ARBA00023172"/>
    </source>
</evidence>
<keyword evidence="13" id="KW-0732">Signal</keyword>
<keyword evidence="25" id="KW-0233">DNA recombination</keyword>
<dbReference type="SMART" id="SM00282">
    <property type="entry name" value="LamG"/>
    <property type="match status" value="1"/>
</dbReference>
<dbReference type="GO" id="GO:0005737">
    <property type="term" value="C:cytoplasm"/>
    <property type="evidence" value="ECO:0007669"/>
    <property type="project" value="UniProtKB-SubCell"/>
</dbReference>
<evidence type="ECO:0000256" key="28">
    <source>
        <dbReference type="ARBA" id="ARBA00023242"/>
    </source>
</evidence>
<keyword evidence="26" id="KW-0325">Glycoprotein</keyword>
<evidence type="ECO:0000259" key="35">
    <source>
        <dbReference type="PROSITE" id="PS50025"/>
    </source>
</evidence>
<evidence type="ECO:0000256" key="26">
    <source>
        <dbReference type="ARBA" id="ARBA00023180"/>
    </source>
</evidence>
<dbReference type="GO" id="GO:0045296">
    <property type="term" value="F:cadherin binding"/>
    <property type="evidence" value="ECO:0007669"/>
    <property type="project" value="TreeGrafter"/>
</dbReference>
<feature type="region of interest" description="Disordered" evidence="34">
    <location>
        <begin position="82"/>
        <end position="107"/>
    </location>
</feature>
<feature type="domain" description="HMG box" evidence="36">
    <location>
        <begin position="20"/>
        <end position="90"/>
    </location>
</feature>
<dbReference type="PANTHER" id="PTHR24027">
    <property type="entry name" value="CADHERIN-23"/>
    <property type="match status" value="1"/>
</dbReference>
<feature type="domain" description="Cadherin" evidence="37">
    <location>
        <begin position="372"/>
        <end position="475"/>
    </location>
</feature>
<dbReference type="Gene3D" id="1.10.30.10">
    <property type="entry name" value="High mobility group box domain"/>
    <property type="match status" value="2"/>
</dbReference>
<feature type="domain" description="Cadherin" evidence="37">
    <location>
        <begin position="683"/>
        <end position="786"/>
    </location>
</feature>
<feature type="domain" description="Cadherin" evidence="37">
    <location>
        <begin position="197"/>
        <end position="265"/>
    </location>
</feature>
<dbReference type="CDD" id="cd21978">
    <property type="entry name" value="HMG-box_HMGB_rpt1"/>
    <property type="match status" value="1"/>
</dbReference>
<dbReference type="InterPro" id="IPR036910">
    <property type="entry name" value="HMG_box_dom_sf"/>
</dbReference>
<proteinExistence type="inferred from homology"/>
<dbReference type="FunFam" id="2.60.40.60:FF:000279">
    <property type="entry name" value="Protocadherin-16, putative"/>
    <property type="match status" value="1"/>
</dbReference>
<evidence type="ECO:0000256" key="31">
    <source>
        <dbReference type="PROSITE-ProRule" id="PRU00043"/>
    </source>
</evidence>
<evidence type="ECO:0000256" key="13">
    <source>
        <dbReference type="ARBA" id="ARBA00022729"/>
    </source>
</evidence>
<evidence type="ECO:0000256" key="10">
    <source>
        <dbReference type="ARBA" id="ARBA00022536"/>
    </source>
</evidence>
<evidence type="ECO:0000259" key="36">
    <source>
        <dbReference type="PROSITE" id="PS50118"/>
    </source>
</evidence>
<evidence type="ECO:0000256" key="14">
    <source>
        <dbReference type="ARBA" id="ARBA00022737"/>
    </source>
</evidence>
<evidence type="ECO:0000313" key="38">
    <source>
        <dbReference type="EMBL" id="TNN55953.1"/>
    </source>
</evidence>
<dbReference type="OrthoDB" id="6252479at2759"/>
<dbReference type="InterPro" id="IPR015919">
    <property type="entry name" value="Cadherin-like_sf"/>
</dbReference>
<keyword evidence="24" id="KW-0804">Transcription</keyword>
<dbReference type="CDD" id="cd00110">
    <property type="entry name" value="LamG"/>
    <property type="match status" value="1"/>
</dbReference>
<dbReference type="SMART" id="SM00112">
    <property type="entry name" value="CA"/>
    <property type="match status" value="6"/>
</dbReference>
<evidence type="ECO:0000256" key="23">
    <source>
        <dbReference type="ARBA" id="ARBA00023157"/>
    </source>
</evidence>
<dbReference type="GO" id="GO:0016477">
    <property type="term" value="P:cell migration"/>
    <property type="evidence" value="ECO:0007669"/>
    <property type="project" value="TreeGrafter"/>
</dbReference>
<gene>
    <name evidence="38" type="primary">FAT4_4</name>
    <name evidence="38" type="ORF">EYF80_033840</name>
</gene>
<comment type="subcellular location">
    <subcellularLocation>
        <location evidence="3">Chromosome</location>
    </subcellularLocation>
    <subcellularLocation>
        <location evidence="4">Cytoplasm</location>
    </subcellularLocation>
    <subcellularLocation>
        <location evidence="2">Membrane</location>
        <topology evidence="2">Single-pass membrane protein</topology>
    </subcellularLocation>
    <subcellularLocation>
        <location evidence="1">Nucleus</location>
    </subcellularLocation>
    <subcellularLocation>
        <location evidence="5">Secreted</location>
    </subcellularLocation>
</comment>
<feature type="region of interest" description="Disordered" evidence="34">
    <location>
        <begin position="1"/>
        <end position="23"/>
    </location>
</feature>
<evidence type="ECO:0000256" key="19">
    <source>
        <dbReference type="ARBA" id="ARBA00023015"/>
    </source>
</evidence>
<protein>
    <recommendedName>
        <fullName evidence="29">High mobility group protein B2</fullName>
    </recommendedName>
    <alternativeName>
        <fullName evidence="30">High mobility group protein 2</fullName>
    </alternativeName>
</protein>
<name>A0A4Z2GT33_9TELE</name>
<evidence type="ECO:0000256" key="33">
    <source>
        <dbReference type="PROSITE-ProRule" id="PRU00267"/>
    </source>
</evidence>
<evidence type="ECO:0000256" key="29">
    <source>
        <dbReference type="ARBA" id="ARBA00040400"/>
    </source>
</evidence>
<dbReference type="SMART" id="SM00398">
    <property type="entry name" value="HMG"/>
    <property type="match status" value="2"/>
</dbReference>
<feature type="domain" description="Cadherin" evidence="37">
    <location>
        <begin position="578"/>
        <end position="682"/>
    </location>
</feature>
<evidence type="ECO:0000256" key="1">
    <source>
        <dbReference type="ARBA" id="ARBA00004123"/>
    </source>
</evidence>
<evidence type="ECO:0000256" key="5">
    <source>
        <dbReference type="ARBA" id="ARBA00004613"/>
    </source>
</evidence>
<keyword evidence="20" id="KW-0558">Oxidation</keyword>
<keyword evidence="10" id="KW-0245">EGF-like domain</keyword>
<feature type="domain" description="Laminin G" evidence="35">
    <location>
        <begin position="810"/>
        <end position="1001"/>
    </location>
</feature>
<evidence type="ECO:0000256" key="22">
    <source>
        <dbReference type="ARBA" id="ARBA00023136"/>
    </source>
</evidence>
<dbReference type="AlphaFoldDB" id="A0A4Z2GT33"/>
<dbReference type="InterPro" id="IPR009071">
    <property type="entry name" value="HMG_box_dom"/>
</dbReference>
<evidence type="ECO:0000256" key="32">
    <source>
        <dbReference type="PROSITE-ProRule" id="PRU00122"/>
    </source>
</evidence>
<feature type="region of interest" description="Disordered" evidence="34">
    <location>
        <begin position="1002"/>
        <end position="1055"/>
    </location>
</feature>
<organism evidence="38 39">
    <name type="scientific">Liparis tanakae</name>
    <name type="common">Tanaka's snailfish</name>
    <dbReference type="NCBI Taxonomy" id="230148"/>
    <lineage>
        <taxon>Eukaryota</taxon>
        <taxon>Metazoa</taxon>
        <taxon>Chordata</taxon>
        <taxon>Craniata</taxon>
        <taxon>Vertebrata</taxon>
        <taxon>Euteleostomi</taxon>
        <taxon>Actinopterygii</taxon>
        <taxon>Neopterygii</taxon>
        <taxon>Teleostei</taxon>
        <taxon>Neoteleostei</taxon>
        <taxon>Acanthomorphata</taxon>
        <taxon>Eupercaria</taxon>
        <taxon>Perciformes</taxon>
        <taxon>Cottioidei</taxon>
        <taxon>Cottales</taxon>
        <taxon>Liparidae</taxon>
        <taxon>Liparis</taxon>
    </lineage>
</organism>
<feature type="domain" description="Cadherin" evidence="37">
    <location>
        <begin position="476"/>
        <end position="577"/>
    </location>
</feature>
<keyword evidence="8" id="KW-0963">Cytoplasm</keyword>
<dbReference type="GO" id="GO:0007156">
    <property type="term" value="P:homophilic cell adhesion via plasma membrane adhesion molecules"/>
    <property type="evidence" value="ECO:0007669"/>
    <property type="project" value="InterPro"/>
</dbReference>
<keyword evidence="28 33" id="KW-0539">Nucleus</keyword>
<evidence type="ECO:0000256" key="11">
    <source>
        <dbReference type="ARBA" id="ARBA00022588"/>
    </source>
</evidence>
<comment type="caution">
    <text evidence="38">The sequence shown here is derived from an EMBL/GenBank/DDBJ whole genome shotgun (WGS) entry which is preliminary data.</text>
</comment>
<dbReference type="Pfam" id="PF02210">
    <property type="entry name" value="Laminin_G_2"/>
    <property type="match status" value="1"/>
</dbReference>
<keyword evidence="7" id="KW-0158">Chromosome</keyword>
<dbReference type="PROSITE" id="PS00353">
    <property type="entry name" value="HMG_BOX_1"/>
    <property type="match status" value="1"/>
</dbReference>
<feature type="domain" description="Cadherin" evidence="37">
    <location>
        <begin position="266"/>
        <end position="372"/>
    </location>
</feature>
<dbReference type="InterPro" id="IPR017967">
    <property type="entry name" value="HMG_boxA_CS"/>
</dbReference>
<evidence type="ECO:0000256" key="15">
    <source>
        <dbReference type="ARBA" id="ARBA00022837"/>
    </source>
</evidence>
<dbReference type="FunFam" id="1.10.30.10:FF:000006">
    <property type="entry name" value="High mobility group protein B1"/>
    <property type="match status" value="1"/>
</dbReference>
<dbReference type="GO" id="GO:0008013">
    <property type="term" value="F:beta-catenin binding"/>
    <property type="evidence" value="ECO:0007669"/>
    <property type="project" value="TreeGrafter"/>
</dbReference>
<evidence type="ECO:0000256" key="4">
    <source>
        <dbReference type="ARBA" id="ARBA00004496"/>
    </source>
</evidence>
<keyword evidence="21 33" id="KW-0238">DNA-binding</keyword>
<evidence type="ECO:0000256" key="2">
    <source>
        <dbReference type="ARBA" id="ARBA00004167"/>
    </source>
</evidence>
<keyword evidence="11" id="KW-0399">Innate immunity</keyword>
<dbReference type="GO" id="GO:0005576">
    <property type="term" value="C:extracellular region"/>
    <property type="evidence" value="ECO:0007669"/>
    <property type="project" value="UniProtKB-SubCell"/>
</dbReference>